<dbReference type="EMBL" id="CAJOBC010000691">
    <property type="protein sequence ID" value="CAF3615291.1"/>
    <property type="molecule type" value="Genomic_DNA"/>
</dbReference>
<dbReference type="InterPro" id="IPR008278">
    <property type="entry name" value="4-PPantetheinyl_Trfase_dom"/>
</dbReference>
<dbReference type="PANTHER" id="PTHR12215">
    <property type="entry name" value="PHOSPHOPANTETHEINE TRANSFERASE"/>
    <property type="match status" value="1"/>
</dbReference>
<dbReference type="InterPro" id="IPR037143">
    <property type="entry name" value="4-PPantetheinyl_Trfase_dom_sf"/>
</dbReference>
<evidence type="ECO:0000259" key="9">
    <source>
        <dbReference type="Pfam" id="PF01648"/>
    </source>
</evidence>
<dbReference type="Proteomes" id="UP000681722">
    <property type="component" value="Unassembled WGS sequence"/>
</dbReference>
<feature type="domain" description="4'-phosphopantetheinyl transferase N-terminal" evidence="10">
    <location>
        <begin position="11"/>
        <end position="103"/>
    </location>
</feature>
<comment type="caution">
    <text evidence="11">The sequence shown here is derived from an EMBL/GenBank/DDBJ whole genome shotgun (WGS) entry which is preliminary data.</text>
</comment>
<organism evidence="11 15">
    <name type="scientific">Didymodactylos carnosus</name>
    <dbReference type="NCBI Taxonomy" id="1234261"/>
    <lineage>
        <taxon>Eukaryota</taxon>
        <taxon>Metazoa</taxon>
        <taxon>Spiralia</taxon>
        <taxon>Gnathifera</taxon>
        <taxon>Rotifera</taxon>
        <taxon>Eurotatoria</taxon>
        <taxon>Bdelloidea</taxon>
        <taxon>Philodinida</taxon>
        <taxon>Philodinidae</taxon>
        <taxon>Didymodactylos</taxon>
    </lineage>
</organism>
<accession>A0A813UFC1</accession>
<dbReference type="PANTHER" id="PTHR12215:SF10">
    <property type="entry name" value="L-AMINOADIPATE-SEMIALDEHYDE DEHYDROGENASE-PHOSPHOPANTETHEINYL TRANSFERASE"/>
    <property type="match status" value="1"/>
</dbReference>
<proteinExistence type="inferred from homology"/>
<comment type="catalytic activity">
    <reaction evidence="7">
        <text>apo-[ACP] + CoA = holo-[ACP] + adenosine 3',5'-bisphosphate + H(+)</text>
        <dbReference type="Rhea" id="RHEA:12068"/>
        <dbReference type="Rhea" id="RHEA-COMP:9685"/>
        <dbReference type="Rhea" id="RHEA-COMP:9690"/>
        <dbReference type="ChEBI" id="CHEBI:15378"/>
        <dbReference type="ChEBI" id="CHEBI:29999"/>
        <dbReference type="ChEBI" id="CHEBI:57287"/>
        <dbReference type="ChEBI" id="CHEBI:58343"/>
        <dbReference type="ChEBI" id="CHEBI:64479"/>
        <dbReference type="EC" id="2.7.8.7"/>
    </reaction>
    <physiologicalReaction direction="left-to-right" evidence="7">
        <dbReference type="Rhea" id="RHEA:12069"/>
    </physiologicalReaction>
</comment>
<feature type="domain" description="4'-phosphopantetheinyl transferase" evidence="9">
    <location>
        <begin position="108"/>
        <end position="213"/>
    </location>
</feature>
<evidence type="ECO:0000256" key="8">
    <source>
        <dbReference type="ARBA" id="ARBA00048794"/>
    </source>
</evidence>
<evidence type="ECO:0000259" key="10">
    <source>
        <dbReference type="Pfam" id="PF22624"/>
    </source>
</evidence>
<evidence type="ECO:0000256" key="1">
    <source>
        <dbReference type="ARBA" id="ARBA00006195"/>
    </source>
</evidence>
<dbReference type="Proteomes" id="UP000663829">
    <property type="component" value="Unassembled WGS sequence"/>
</dbReference>
<dbReference type="GO" id="GO:0019878">
    <property type="term" value="P:lysine biosynthetic process via aminoadipic acid"/>
    <property type="evidence" value="ECO:0007669"/>
    <property type="project" value="TreeGrafter"/>
</dbReference>
<sequence>MFRFYTNCHLWHPTMDEWLWSTRCIPNDELQRIDRFVFQRDAKFALAGQLLIRYVLLKAYDKKSKCVFDVKRTEKGRPYVEELDGKFDFNLSHHGQLVTIGATFDGSIGCDTTEYTLPSIPKQSVEYWTRLFKNEFTNNEQNFILNDQNESVRFKNFHRLWCLKESYVKMIGQGIGFELLRLDFNIKSLFDETDQNQIISDTRLMIDNRFNQNVRFDEQIIYLSDNQQQIVTLCLAPTNPIEKFIELDMSDVIKSSTPIRDNFDKQLWENHTKKKSGLS</sequence>
<evidence type="ECO:0000313" key="13">
    <source>
        <dbReference type="EMBL" id="CAF3615291.1"/>
    </source>
</evidence>
<dbReference type="InterPro" id="IPR050559">
    <property type="entry name" value="P-Pant_transferase_sf"/>
</dbReference>
<dbReference type="SUPFAM" id="SSF56214">
    <property type="entry name" value="4'-phosphopantetheinyl transferase"/>
    <property type="match status" value="2"/>
</dbReference>
<evidence type="ECO:0000313" key="12">
    <source>
        <dbReference type="EMBL" id="CAF0927551.1"/>
    </source>
</evidence>
<evidence type="ECO:0000313" key="14">
    <source>
        <dbReference type="EMBL" id="CAF3704464.1"/>
    </source>
</evidence>
<dbReference type="EMBL" id="CAJNOQ010000691">
    <property type="protein sequence ID" value="CAF0828339.1"/>
    <property type="molecule type" value="Genomic_DNA"/>
</dbReference>
<comment type="similarity">
    <text evidence="1">Belongs to the P-Pant transferase superfamily. AcpS family.</text>
</comment>
<dbReference type="AlphaFoldDB" id="A0A813UFC1"/>
<protein>
    <recommendedName>
        <fullName evidence="3">L-aminoadipate-semialdehyde dehydrogenase-phosphopantetheinyl transferase</fullName>
        <ecNumber evidence="2">2.7.8.7</ecNumber>
    </recommendedName>
    <alternativeName>
        <fullName evidence="5">4'-phosphopantetheinyl transferase</fullName>
    </alternativeName>
    <alternativeName>
        <fullName evidence="6">Alpha-aminoadipic semialdehyde dehydrogenase-phosphopantetheinyl transferase</fullName>
    </alternativeName>
</protein>
<name>A0A813UFC1_9BILA</name>
<keyword evidence="4" id="KW-0808">Transferase</keyword>
<dbReference type="GO" id="GO:0000287">
    <property type="term" value="F:magnesium ion binding"/>
    <property type="evidence" value="ECO:0007669"/>
    <property type="project" value="InterPro"/>
</dbReference>
<reference evidence="11" key="1">
    <citation type="submission" date="2021-02" db="EMBL/GenBank/DDBJ databases">
        <authorList>
            <person name="Nowell W R."/>
        </authorList>
    </citation>
    <scope>NUCLEOTIDE SEQUENCE</scope>
</reference>
<evidence type="ECO:0000256" key="4">
    <source>
        <dbReference type="ARBA" id="ARBA00022679"/>
    </source>
</evidence>
<dbReference type="GO" id="GO:0005829">
    <property type="term" value="C:cytosol"/>
    <property type="evidence" value="ECO:0007669"/>
    <property type="project" value="TreeGrafter"/>
</dbReference>
<dbReference type="Gene3D" id="3.90.470.20">
    <property type="entry name" value="4'-phosphopantetheinyl transferase domain"/>
    <property type="match status" value="2"/>
</dbReference>
<dbReference type="EMBL" id="CAJOBA010004152">
    <property type="protein sequence ID" value="CAF3704464.1"/>
    <property type="molecule type" value="Genomic_DNA"/>
</dbReference>
<evidence type="ECO:0000313" key="15">
    <source>
        <dbReference type="Proteomes" id="UP000663829"/>
    </source>
</evidence>
<dbReference type="Pfam" id="PF01648">
    <property type="entry name" value="ACPS"/>
    <property type="match status" value="1"/>
</dbReference>
<dbReference type="EMBL" id="CAJNOK010004150">
    <property type="protein sequence ID" value="CAF0927551.1"/>
    <property type="molecule type" value="Genomic_DNA"/>
</dbReference>
<dbReference type="GO" id="GO:0008897">
    <property type="term" value="F:holo-[acyl-carrier-protein] synthase activity"/>
    <property type="evidence" value="ECO:0007669"/>
    <property type="project" value="UniProtKB-EC"/>
</dbReference>
<evidence type="ECO:0000256" key="6">
    <source>
        <dbReference type="ARBA" id="ARBA00033443"/>
    </source>
</evidence>
<evidence type="ECO:0000256" key="2">
    <source>
        <dbReference type="ARBA" id="ARBA00013172"/>
    </source>
</evidence>
<evidence type="ECO:0000256" key="3">
    <source>
        <dbReference type="ARBA" id="ARBA00016301"/>
    </source>
</evidence>
<dbReference type="Proteomes" id="UP000677228">
    <property type="component" value="Unassembled WGS sequence"/>
</dbReference>
<dbReference type="Pfam" id="PF22624">
    <property type="entry name" value="AASDHPPT_N"/>
    <property type="match status" value="1"/>
</dbReference>
<dbReference type="Proteomes" id="UP000682733">
    <property type="component" value="Unassembled WGS sequence"/>
</dbReference>
<gene>
    <name evidence="11" type="ORF">GPM918_LOCUS4918</name>
    <name evidence="12" type="ORF">OVA965_LOCUS10968</name>
    <name evidence="13" type="ORF">SRO942_LOCUS4919</name>
    <name evidence="14" type="ORF">TMI583_LOCUS10964</name>
</gene>
<comment type="catalytic activity">
    <reaction evidence="8">
        <text>apo-[ACP] + acetyl-CoA = acetyl-[ACP] + adenosine 3',5'-bisphosphate + H(+)</text>
        <dbReference type="Rhea" id="RHEA:46564"/>
        <dbReference type="Rhea" id="RHEA-COMP:9621"/>
        <dbReference type="Rhea" id="RHEA-COMP:9690"/>
        <dbReference type="ChEBI" id="CHEBI:15378"/>
        <dbReference type="ChEBI" id="CHEBI:29999"/>
        <dbReference type="ChEBI" id="CHEBI:57288"/>
        <dbReference type="ChEBI" id="CHEBI:58343"/>
        <dbReference type="ChEBI" id="CHEBI:78446"/>
    </reaction>
    <physiologicalReaction direction="left-to-right" evidence="8">
        <dbReference type="Rhea" id="RHEA:46565"/>
    </physiologicalReaction>
</comment>
<dbReference type="OrthoDB" id="26719at2759"/>
<keyword evidence="15" id="KW-1185">Reference proteome</keyword>
<evidence type="ECO:0000256" key="7">
    <source>
        <dbReference type="ARBA" id="ARBA00048641"/>
    </source>
</evidence>
<evidence type="ECO:0000313" key="11">
    <source>
        <dbReference type="EMBL" id="CAF0828339.1"/>
    </source>
</evidence>
<dbReference type="InterPro" id="IPR055066">
    <property type="entry name" value="AASDHPPT_N"/>
</dbReference>
<dbReference type="EC" id="2.7.8.7" evidence="2"/>
<evidence type="ECO:0000256" key="5">
    <source>
        <dbReference type="ARBA" id="ARBA00030484"/>
    </source>
</evidence>